<proteinExistence type="predicted"/>
<evidence type="ECO:0000313" key="9">
    <source>
        <dbReference type="Proteomes" id="UP000030746"/>
    </source>
</evidence>
<feature type="domain" description="Fe2OG dioxygenase" evidence="7">
    <location>
        <begin position="206"/>
        <end position="298"/>
    </location>
</feature>
<dbReference type="Proteomes" id="UP000030746">
    <property type="component" value="Unassembled WGS sequence"/>
</dbReference>
<dbReference type="OrthoDB" id="1736837at2759"/>
<dbReference type="Pfam" id="PF25238">
    <property type="entry name" value="OGFOD2-like"/>
    <property type="match status" value="1"/>
</dbReference>
<evidence type="ECO:0000313" key="8">
    <source>
        <dbReference type="EMBL" id="ESO97781.1"/>
    </source>
</evidence>
<accession>V4AVB9</accession>
<dbReference type="OMA" id="CQAFVDE"/>
<dbReference type="GeneID" id="20247628"/>
<evidence type="ECO:0000256" key="6">
    <source>
        <dbReference type="ARBA" id="ARBA00023004"/>
    </source>
</evidence>
<dbReference type="STRING" id="225164.V4AVB9"/>
<dbReference type="SMART" id="SM00702">
    <property type="entry name" value="P4Hc"/>
    <property type="match status" value="1"/>
</dbReference>
<dbReference type="CTD" id="20247628"/>
<evidence type="ECO:0000256" key="2">
    <source>
        <dbReference type="ARBA" id="ARBA00022723"/>
    </source>
</evidence>
<dbReference type="PANTHER" id="PTHR24014">
    <property type="entry name" value="2-OXOGLUTARATE AND IRON-DEPENDENT OXYGENASE DOMAIN-CONTAINING PROTEIN 2"/>
    <property type="match status" value="1"/>
</dbReference>
<gene>
    <name evidence="8" type="ORF">LOTGIDRAFT_228345</name>
</gene>
<protein>
    <recommendedName>
        <fullName evidence="7">Fe2OG dioxygenase domain-containing protein</fullName>
    </recommendedName>
</protein>
<dbReference type="AlphaFoldDB" id="V4AVB9"/>
<organism evidence="8 9">
    <name type="scientific">Lottia gigantea</name>
    <name type="common">Giant owl limpet</name>
    <dbReference type="NCBI Taxonomy" id="225164"/>
    <lineage>
        <taxon>Eukaryota</taxon>
        <taxon>Metazoa</taxon>
        <taxon>Spiralia</taxon>
        <taxon>Lophotrochozoa</taxon>
        <taxon>Mollusca</taxon>
        <taxon>Gastropoda</taxon>
        <taxon>Patellogastropoda</taxon>
        <taxon>Lottioidea</taxon>
        <taxon>Lottiidae</taxon>
        <taxon>Lottia</taxon>
    </lineage>
</organism>
<keyword evidence="4" id="KW-0223">Dioxygenase</keyword>
<dbReference type="RefSeq" id="XP_009051629.1">
    <property type="nucleotide sequence ID" value="XM_009053381.1"/>
</dbReference>
<keyword evidence="9" id="KW-1185">Reference proteome</keyword>
<dbReference type="GO" id="GO:0051213">
    <property type="term" value="F:dioxygenase activity"/>
    <property type="evidence" value="ECO:0007669"/>
    <property type="project" value="UniProtKB-KW"/>
</dbReference>
<evidence type="ECO:0000256" key="3">
    <source>
        <dbReference type="ARBA" id="ARBA00022896"/>
    </source>
</evidence>
<name>V4AVB9_LOTGI</name>
<dbReference type="EMBL" id="KB201304">
    <property type="protein sequence ID" value="ESO97781.1"/>
    <property type="molecule type" value="Genomic_DNA"/>
</dbReference>
<comment type="cofactor">
    <cofactor evidence="1">
        <name>L-ascorbate</name>
        <dbReference type="ChEBI" id="CHEBI:38290"/>
    </cofactor>
</comment>
<sequence>MKFFKCQCYFKKNIFIKEFNLHITFLNREQFCKTYREILRDRGCKSEEQVNTIISQIEKEIERREKVNEESMKRKQFIKEFYKPLHPHIYTLKADYFHSGFLKLVDVCKKPNVKSTEVLELITTEKAQKVYSFPVFTEEFCRSFLEELEWFEKSDCPKGRPNTMNNYGVLLNELGFDEHFMTLFREEYLQPISTVLYPEWTGLKLDSHKAFIVTYKEDEDLDLADHFDNSEVTINVSLGKEFTGSELCFKGMKSSNDDKITTYENKTGIGLLHRGQHIHCAAPLKTGERYNLIIWMRSSSVRNQCCPMCNDKPELIEADGFGDGFTADTINVCNTL</sequence>
<dbReference type="GO" id="GO:0016705">
    <property type="term" value="F:oxidoreductase activity, acting on paired donors, with incorporation or reduction of molecular oxygen"/>
    <property type="evidence" value="ECO:0007669"/>
    <property type="project" value="InterPro"/>
</dbReference>
<dbReference type="GO" id="GO:0031418">
    <property type="term" value="F:L-ascorbic acid binding"/>
    <property type="evidence" value="ECO:0007669"/>
    <property type="project" value="UniProtKB-KW"/>
</dbReference>
<evidence type="ECO:0000256" key="1">
    <source>
        <dbReference type="ARBA" id="ARBA00001961"/>
    </source>
</evidence>
<keyword evidence="6" id="KW-0408">Iron</keyword>
<keyword evidence="3" id="KW-0847">Vitamin C</keyword>
<dbReference type="Gene3D" id="2.60.120.620">
    <property type="entry name" value="q2cbj1_9rhob like domain"/>
    <property type="match status" value="1"/>
</dbReference>
<keyword evidence="2" id="KW-0479">Metal-binding</keyword>
<dbReference type="HOGENOM" id="CLU_045835_1_0_1"/>
<dbReference type="InterPro" id="IPR005123">
    <property type="entry name" value="Oxoglu/Fe-dep_dioxygenase_dom"/>
</dbReference>
<dbReference type="InterPro" id="IPR006620">
    <property type="entry name" value="Pro_4_hyd_alph"/>
</dbReference>
<dbReference type="PANTHER" id="PTHR24014:SF4">
    <property type="entry name" value="2-OXOGLUTARATE AND IRON-DEPENDENT OXYGENASE DOMAIN-CONTAINING PROTEIN 2"/>
    <property type="match status" value="1"/>
</dbReference>
<dbReference type="GO" id="GO:0005506">
    <property type="term" value="F:iron ion binding"/>
    <property type="evidence" value="ECO:0007669"/>
    <property type="project" value="InterPro"/>
</dbReference>
<reference evidence="8 9" key="1">
    <citation type="journal article" date="2013" name="Nature">
        <title>Insights into bilaterian evolution from three spiralian genomes.</title>
        <authorList>
            <person name="Simakov O."/>
            <person name="Marletaz F."/>
            <person name="Cho S.J."/>
            <person name="Edsinger-Gonzales E."/>
            <person name="Havlak P."/>
            <person name="Hellsten U."/>
            <person name="Kuo D.H."/>
            <person name="Larsson T."/>
            <person name="Lv J."/>
            <person name="Arendt D."/>
            <person name="Savage R."/>
            <person name="Osoegawa K."/>
            <person name="de Jong P."/>
            <person name="Grimwood J."/>
            <person name="Chapman J.A."/>
            <person name="Shapiro H."/>
            <person name="Aerts A."/>
            <person name="Otillar R.P."/>
            <person name="Terry A.Y."/>
            <person name="Boore J.L."/>
            <person name="Grigoriev I.V."/>
            <person name="Lindberg D.R."/>
            <person name="Seaver E.C."/>
            <person name="Weisblat D.A."/>
            <person name="Putnam N.H."/>
            <person name="Rokhsar D.S."/>
        </authorList>
    </citation>
    <scope>NUCLEOTIDE SEQUENCE [LARGE SCALE GENOMIC DNA]</scope>
</reference>
<keyword evidence="5" id="KW-0560">Oxidoreductase</keyword>
<evidence type="ECO:0000256" key="4">
    <source>
        <dbReference type="ARBA" id="ARBA00022964"/>
    </source>
</evidence>
<dbReference type="PROSITE" id="PS51471">
    <property type="entry name" value="FE2OG_OXY"/>
    <property type="match status" value="1"/>
</dbReference>
<evidence type="ECO:0000256" key="5">
    <source>
        <dbReference type="ARBA" id="ARBA00023002"/>
    </source>
</evidence>
<evidence type="ECO:0000259" key="7">
    <source>
        <dbReference type="PROSITE" id="PS51471"/>
    </source>
</evidence>
<dbReference type="KEGG" id="lgi:LOTGIDRAFT_228345"/>